<evidence type="ECO:0000256" key="2">
    <source>
        <dbReference type="ARBA" id="ARBA00012379"/>
    </source>
</evidence>
<evidence type="ECO:0000256" key="1">
    <source>
        <dbReference type="ARBA" id="ARBA00006581"/>
    </source>
</evidence>
<sequence length="152" mass="17398">MNNKVKFFFKIVTSFKDKGINLPRRQTIFSAGYDFESAISIIIKPKELVLIPTGIKACFDSNKVLCIYPRSSLYLKKRLIMPNSVGIIDSDYYNNLKNEGHIFIPLYNLSNEEVSIEKNERIAQGILQDFYLTNDDSVESNKIRENGFGSTN</sequence>
<evidence type="ECO:0000259" key="6">
    <source>
        <dbReference type="Pfam" id="PF00692"/>
    </source>
</evidence>
<accession>A0A660HLS0</accession>
<dbReference type="GO" id="GO:0006226">
    <property type="term" value="P:dUMP biosynthetic process"/>
    <property type="evidence" value="ECO:0007669"/>
    <property type="project" value="InterPro"/>
</dbReference>
<dbReference type="KEGG" id="pzi:CWO85_00390"/>
<dbReference type="OrthoDB" id="9809956at2"/>
<dbReference type="InterPro" id="IPR029054">
    <property type="entry name" value="dUTPase-like"/>
</dbReference>
<feature type="domain" description="dUTPase-like" evidence="6">
    <location>
        <begin position="21"/>
        <end position="151"/>
    </location>
</feature>
<dbReference type="RefSeq" id="WP_121463733.1">
    <property type="nucleotide sequence ID" value="NZ_CP025121.1"/>
</dbReference>
<dbReference type="AlphaFoldDB" id="A0A660HLS0"/>
<keyword evidence="8" id="KW-1185">Reference proteome</keyword>
<evidence type="ECO:0000256" key="3">
    <source>
        <dbReference type="ARBA" id="ARBA00022801"/>
    </source>
</evidence>
<evidence type="ECO:0000313" key="8">
    <source>
        <dbReference type="Proteomes" id="UP000272462"/>
    </source>
</evidence>
<dbReference type="Pfam" id="PF00692">
    <property type="entry name" value="dUTPase"/>
    <property type="match status" value="1"/>
</dbReference>
<dbReference type="GO" id="GO:0004170">
    <property type="term" value="F:dUTP diphosphatase activity"/>
    <property type="evidence" value="ECO:0007669"/>
    <property type="project" value="UniProtKB-EC"/>
</dbReference>
<dbReference type="PANTHER" id="PTHR11241">
    <property type="entry name" value="DEOXYURIDINE 5'-TRIPHOSPHATE NUCLEOTIDOHYDROLASE"/>
    <property type="match status" value="1"/>
</dbReference>
<dbReference type="SUPFAM" id="SSF51283">
    <property type="entry name" value="dUTPase-like"/>
    <property type="match status" value="1"/>
</dbReference>
<keyword evidence="3 7" id="KW-0378">Hydrolase</keyword>
<dbReference type="EC" id="3.6.1.23" evidence="2"/>
<dbReference type="InterPro" id="IPR036157">
    <property type="entry name" value="dUTPase-like_sf"/>
</dbReference>
<dbReference type="EMBL" id="CP025121">
    <property type="protein sequence ID" value="AYJ01001.1"/>
    <property type="molecule type" value="Genomic_DNA"/>
</dbReference>
<dbReference type="InterPro" id="IPR033704">
    <property type="entry name" value="dUTPase_trimeric"/>
</dbReference>
<keyword evidence="4" id="KW-0546">Nucleotide metabolism</keyword>
<evidence type="ECO:0000256" key="4">
    <source>
        <dbReference type="ARBA" id="ARBA00023080"/>
    </source>
</evidence>
<organism evidence="7 8">
    <name type="scientific">Ziziphus jujuba witches'-broom phytoplasma</name>
    <dbReference type="NCBI Taxonomy" id="135727"/>
    <lineage>
        <taxon>Bacteria</taxon>
        <taxon>Bacillati</taxon>
        <taxon>Mycoplasmatota</taxon>
        <taxon>Mollicutes</taxon>
        <taxon>Acholeplasmatales</taxon>
        <taxon>Acholeplasmataceae</taxon>
        <taxon>Candidatus Phytoplasma</taxon>
        <taxon>16SrV (Elm yellows group)</taxon>
    </lineage>
</organism>
<dbReference type="GO" id="GO:0000287">
    <property type="term" value="F:magnesium ion binding"/>
    <property type="evidence" value="ECO:0007669"/>
    <property type="project" value="InterPro"/>
</dbReference>
<evidence type="ECO:0000256" key="5">
    <source>
        <dbReference type="ARBA" id="ARBA00047686"/>
    </source>
</evidence>
<proteinExistence type="inferred from homology"/>
<comment type="similarity">
    <text evidence="1">Belongs to the dUTPase family.</text>
</comment>
<dbReference type="CDD" id="cd07557">
    <property type="entry name" value="trimeric_dUTPase"/>
    <property type="match status" value="1"/>
</dbReference>
<dbReference type="GO" id="GO:0046081">
    <property type="term" value="P:dUTP catabolic process"/>
    <property type="evidence" value="ECO:0007669"/>
    <property type="project" value="InterPro"/>
</dbReference>
<gene>
    <name evidence="7" type="ORF">CWO85_00390</name>
</gene>
<dbReference type="PANTHER" id="PTHR11241:SF0">
    <property type="entry name" value="DEOXYURIDINE 5'-TRIPHOSPHATE NUCLEOTIDOHYDROLASE"/>
    <property type="match status" value="1"/>
</dbReference>
<protein>
    <recommendedName>
        <fullName evidence="2">dUTP diphosphatase</fullName>
        <ecNumber evidence="2">3.6.1.23</ecNumber>
    </recommendedName>
</protein>
<comment type="catalytic activity">
    <reaction evidence="5">
        <text>dUTP + H2O = dUMP + diphosphate + H(+)</text>
        <dbReference type="Rhea" id="RHEA:10248"/>
        <dbReference type="ChEBI" id="CHEBI:15377"/>
        <dbReference type="ChEBI" id="CHEBI:15378"/>
        <dbReference type="ChEBI" id="CHEBI:33019"/>
        <dbReference type="ChEBI" id="CHEBI:61555"/>
        <dbReference type="ChEBI" id="CHEBI:246422"/>
        <dbReference type="EC" id="3.6.1.23"/>
    </reaction>
</comment>
<dbReference type="InterPro" id="IPR008181">
    <property type="entry name" value="dUTPase"/>
</dbReference>
<dbReference type="Gene3D" id="2.70.40.10">
    <property type="match status" value="1"/>
</dbReference>
<name>A0A660HLS0_ZIZJU</name>
<evidence type="ECO:0000313" key="7">
    <source>
        <dbReference type="EMBL" id="AYJ01001.1"/>
    </source>
</evidence>
<dbReference type="Proteomes" id="UP000272462">
    <property type="component" value="Chromosome"/>
</dbReference>
<reference evidence="7 8" key="1">
    <citation type="journal article" date="2018" name="BMC Genomics">
        <title>Comparative genome analysis of jujube witches'-broom Phytoplasma, an obligate pathogen that causes jujube witches'-broom disease.</title>
        <authorList>
            <person name="Wang J."/>
            <person name="Song L."/>
            <person name="Jiao Q."/>
            <person name="Yang S."/>
            <person name="Gao R."/>
            <person name="Lu X."/>
            <person name="Zhou G."/>
        </authorList>
    </citation>
    <scope>NUCLEOTIDE SEQUENCE [LARGE SCALE GENOMIC DNA]</scope>
    <source>
        <strain evidence="7">Jwb-nky</strain>
    </source>
</reference>